<keyword evidence="3" id="KW-1185">Reference proteome</keyword>
<dbReference type="Proteomes" id="UP001139207">
    <property type="component" value="Unassembled WGS sequence"/>
</dbReference>
<protein>
    <recommendedName>
        <fullName evidence="4">Head-tail adaptor protein</fullName>
    </recommendedName>
</protein>
<gene>
    <name evidence="2" type="ORF">MUN33_11190</name>
</gene>
<evidence type="ECO:0000313" key="3">
    <source>
        <dbReference type="Proteomes" id="UP001139207"/>
    </source>
</evidence>
<sequence length="110" mass="12134">MSEQITIHPQSRGVDDDGRPLPTPPDRSVWVKSVQQVSAEELSDEDKSGSVRVLRVWCSSSDGAADSDDVTIRGLRYQVRVSAWDPAAHRRPVLSRHRPSAVFDAVRGEG</sequence>
<dbReference type="AlphaFoldDB" id="A0A9X1WJC6"/>
<dbReference type="EMBL" id="JALIEA010000017">
    <property type="protein sequence ID" value="MCJ7859268.1"/>
    <property type="molecule type" value="Genomic_DNA"/>
</dbReference>
<accession>A0A9X1WJC6</accession>
<name>A0A9X1WJC6_9CORY</name>
<organism evidence="2 3">
    <name type="scientific">Corynebacterium kalidii</name>
    <dbReference type="NCBI Taxonomy" id="2931982"/>
    <lineage>
        <taxon>Bacteria</taxon>
        <taxon>Bacillati</taxon>
        <taxon>Actinomycetota</taxon>
        <taxon>Actinomycetes</taxon>
        <taxon>Mycobacteriales</taxon>
        <taxon>Corynebacteriaceae</taxon>
        <taxon>Corynebacterium</taxon>
    </lineage>
</organism>
<reference evidence="2" key="1">
    <citation type="submission" date="2022-04" db="EMBL/GenBank/DDBJ databases">
        <title>Corynebacterium kalidii LD5P10.</title>
        <authorList>
            <person name="Sun J.Q."/>
        </authorList>
    </citation>
    <scope>NUCLEOTIDE SEQUENCE</scope>
    <source>
        <strain evidence="2">LD5P10</strain>
    </source>
</reference>
<feature type="region of interest" description="Disordered" evidence="1">
    <location>
        <begin position="1"/>
        <end position="27"/>
    </location>
</feature>
<comment type="caution">
    <text evidence="2">The sequence shown here is derived from an EMBL/GenBank/DDBJ whole genome shotgun (WGS) entry which is preliminary data.</text>
</comment>
<proteinExistence type="predicted"/>
<evidence type="ECO:0000313" key="2">
    <source>
        <dbReference type="EMBL" id="MCJ7859268.1"/>
    </source>
</evidence>
<evidence type="ECO:0008006" key="4">
    <source>
        <dbReference type="Google" id="ProtNLM"/>
    </source>
</evidence>
<evidence type="ECO:0000256" key="1">
    <source>
        <dbReference type="SAM" id="MobiDB-lite"/>
    </source>
</evidence>
<dbReference type="RefSeq" id="WP_244804997.1">
    <property type="nucleotide sequence ID" value="NZ_JALIEA010000017.1"/>
</dbReference>